<comment type="caution">
    <text evidence="1">The sequence shown here is derived from an EMBL/GenBank/DDBJ whole genome shotgun (WGS) entry which is preliminary data.</text>
</comment>
<sequence length="101" mass="11234">DGHAPKECGSSQAIKALTGQRLGVSPWEAHISADKEPSKAERLTETTLAASLGPYLRPKGTYRLRSPPSILQSKLQRFSNYRSYEIINGRPCHPYRAQNLL</sequence>
<proteinExistence type="predicted"/>
<reference evidence="1" key="1">
    <citation type="submission" date="2021-06" db="EMBL/GenBank/DDBJ databases">
        <authorList>
            <person name="Kallberg Y."/>
            <person name="Tangrot J."/>
            <person name="Rosling A."/>
        </authorList>
    </citation>
    <scope>NUCLEOTIDE SEQUENCE</scope>
    <source>
        <strain evidence="1">IL203A</strain>
    </source>
</reference>
<protein>
    <submittedName>
        <fullName evidence="1">3864_t:CDS:1</fullName>
    </submittedName>
</protein>
<dbReference type="Proteomes" id="UP000789702">
    <property type="component" value="Unassembled WGS sequence"/>
</dbReference>
<dbReference type="EMBL" id="CAJVPU010003557">
    <property type="protein sequence ID" value="CAG8519850.1"/>
    <property type="molecule type" value="Genomic_DNA"/>
</dbReference>
<accession>A0ACA9LAJ5</accession>
<keyword evidence="2" id="KW-1185">Reference proteome</keyword>
<evidence type="ECO:0000313" key="2">
    <source>
        <dbReference type="Proteomes" id="UP000789702"/>
    </source>
</evidence>
<name>A0ACA9LAJ5_9GLOM</name>
<feature type="non-terminal residue" evidence="1">
    <location>
        <position position="1"/>
    </location>
</feature>
<evidence type="ECO:0000313" key="1">
    <source>
        <dbReference type="EMBL" id="CAG8519850.1"/>
    </source>
</evidence>
<organism evidence="1 2">
    <name type="scientific">Dentiscutata heterogama</name>
    <dbReference type="NCBI Taxonomy" id="1316150"/>
    <lineage>
        <taxon>Eukaryota</taxon>
        <taxon>Fungi</taxon>
        <taxon>Fungi incertae sedis</taxon>
        <taxon>Mucoromycota</taxon>
        <taxon>Glomeromycotina</taxon>
        <taxon>Glomeromycetes</taxon>
        <taxon>Diversisporales</taxon>
        <taxon>Gigasporaceae</taxon>
        <taxon>Dentiscutata</taxon>
    </lineage>
</organism>
<gene>
    <name evidence="1" type="ORF">DHETER_LOCUS3861</name>
</gene>